<dbReference type="GO" id="GO:0006281">
    <property type="term" value="P:DNA repair"/>
    <property type="evidence" value="ECO:0007669"/>
    <property type="project" value="UniProtKB-KW"/>
</dbReference>
<evidence type="ECO:0000259" key="7">
    <source>
        <dbReference type="Pfam" id="PF01035"/>
    </source>
</evidence>
<evidence type="ECO:0000256" key="1">
    <source>
        <dbReference type="ARBA" id="ARBA00001286"/>
    </source>
</evidence>
<evidence type="ECO:0000256" key="4">
    <source>
        <dbReference type="ARBA" id="ARBA00022763"/>
    </source>
</evidence>
<dbReference type="InterPro" id="IPR036217">
    <property type="entry name" value="MethylDNA_cys_MeTrfase_DNAb"/>
</dbReference>
<dbReference type="PANTHER" id="PTHR10815">
    <property type="entry name" value="METHYLATED-DNA--PROTEIN-CYSTEINE METHYLTRANSFERASE"/>
    <property type="match status" value="1"/>
</dbReference>
<dbReference type="SUPFAM" id="SSF46767">
    <property type="entry name" value="Methylated DNA-protein cysteine methyltransferase, C-terminal domain"/>
    <property type="match status" value="1"/>
</dbReference>
<dbReference type="InterPro" id="IPR014048">
    <property type="entry name" value="MethylDNA_cys_MeTrfase_DNA-bd"/>
</dbReference>
<dbReference type="GO" id="GO:0003908">
    <property type="term" value="F:methylated-DNA-[protein]-cysteine S-methyltransferase activity"/>
    <property type="evidence" value="ECO:0007669"/>
    <property type="project" value="UniProtKB-EC"/>
</dbReference>
<keyword evidence="2 8" id="KW-0489">Methyltransferase</keyword>
<keyword evidence="3 8" id="KW-0808">Transferase</keyword>
<dbReference type="PANTHER" id="PTHR10815:SF5">
    <property type="entry name" value="METHYLATED-DNA--PROTEIN-CYSTEINE METHYLTRANSFERASE"/>
    <property type="match status" value="1"/>
</dbReference>
<name>A0A1Y5Q1Y2_9SPHN</name>
<dbReference type="GO" id="GO:0032259">
    <property type="term" value="P:methylation"/>
    <property type="evidence" value="ECO:0007669"/>
    <property type="project" value="UniProtKB-KW"/>
</dbReference>
<dbReference type="NCBIfam" id="TIGR00589">
    <property type="entry name" value="ogt"/>
    <property type="match status" value="1"/>
</dbReference>
<reference evidence="8" key="1">
    <citation type="submission" date="2016-03" db="EMBL/GenBank/DDBJ databases">
        <authorList>
            <person name="Ploux O."/>
        </authorList>
    </citation>
    <scope>NUCLEOTIDE SEQUENCE</scope>
    <source>
        <strain evidence="8">UC10</strain>
    </source>
</reference>
<protein>
    <submittedName>
        <fullName evidence="8">O-6-methylguanine DNA methyltransferase</fullName>
    </submittedName>
</protein>
<feature type="domain" description="Methylated-DNA-[protein]-cysteine S-methyltransferase DNA binding" evidence="7">
    <location>
        <begin position="89"/>
        <end position="172"/>
    </location>
</feature>
<dbReference type="EMBL" id="LT598653">
    <property type="protein sequence ID" value="SBV34805.1"/>
    <property type="molecule type" value="Genomic_DNA"/>
</dbReference>
<organism evidence="8">
    <name type="scientific">uncultured Sphingopyxis sp</name>
    <dbReference type="NCBI Taxonomy" id="310581"/>
    <lineage>
        <taxon>Bacteria</taxon>
        <taxon>Pseudomonadati</taxon>
        <taxon>Pseudomonadota</taxon>
        <taxon>Alphaproteobacteria</taxon>
        <taxon>Sphingomonadales</taxon>
        <taxon>Sphingomonadaceae</taxon>
        <taxon>Sphingopyxis</taxon>
        <taxon>environmental samples</taxon>
    </lineage>
</organism>
<sequence length="183" mass="19076">MAGQSQYQLFETAAGVAAIGWTGAGVTALRLPAPAASETEYSILRRLPGAIRAEPPAEIAAVIGAAIRYFAGERTEFFAVEVDPGDQPPFFSRVYDHVRTLGWGQTTTYGAVARALGAGPEHARAVGQAMAMNPVPLIIPCHRVLASGGAIGGFSAPGGSQSKVRMLDLEGVPLPPVQQGFDF</sequence>
<dbReference type="AlphaFoldDB" id="A0A1Y5Q1Y2"/>
<evidence type="ECO:0000256" key="5">
    <source>
        <dbReference type="ARBA" id="ARBA00023204"/>
    </source>
</evidence>
<keyword evidence="5" id="KW-0234">DNA repair</keyword>
<comment type="catalytic activity">
    <reaction evidence="1">
        <text>a 4-O-methyl-thymidine in DNA + L-cysteinyl-[protein] = a thymidine in DNA + S-methyl-L-cysteinyl-[protein]</text>
        <dbReference type="Rhea" id="RHEA:53428"/>
        <dbReference type="Rhea" id="RHEA-COMP:10131"/>
        <dbReference type="Rhea" id="RHEA-COMP:10132"/>
        <dbReference type="Rhea" id="RHEA-COMP:13555"/>
        <dbReference type="Rhea" id="RHEA-COMP:13556"/>
        <dbReference type="ChEBI" id="CHEBI:29950"/>
        <dbReference type="ChEBI" id="CHEBI:82612"/>
        <dbReference type="ChEBI" id="CHEBI:137386"/>
        <dbReference type="ChEBI" id="CHEBI:137387"/>
        <dbReference type="EC" id="2.1.1.63"/>
    </reaction>
</comment>
<comment type="catalytic activity">
    <reaction evidence="6">
        <text>a 6-O-methyl-2'-deoxyguanosine in DNA + L-cysteinyl-[protein] = S-methyl-L-cysteinyl-[protein] + a 2'-deoxyguanosine in DNA</text>
        <dbReference type="Rhea" id="RHEA:24000"/>
        <dbReference type="Rhea" id="RHEA-COMP:10131"/>
        <dbReference type="Rhea" id="RHEA-COMP:10132"/>
        <dbReference type="Rhea" id="RHEA-COMP:11367"/>
        <dbReference type="Rhea" id="RHEA-COMP:11368"/>
        <dbReference type="ChEBI" id="CHEBI:29950"/>
        <dbReference type="ChEBI" id="CHEBI:82612"/>
        <dbReference type="ChEBI" id="CHEBI:85445"/>
        <dbReference type="ChEBI" id="CHEBI:85448"/>
        <dbReference type="EC" id="2.1.1.63"/>
    </reaction>
</comment>
<keyword evidence="4" id="KW-0227">DNA damage</keyword>
<evidence type="ECO:0000313" key="8">
    <source>
        <dbReference type="EMBL" id="SBV34805.1"/>
    </source>
</evidence>
<dbReference type="InterPro" id="IPR036631">
    <property type="entry name" value="MGMT_N_sf"/>
</dbReference>
<proteinExistence type="predicted"/>
<dbReference type="KEGG" id="sphu:SPPYR_3690"/>
<dbReference type="RefSeq" id="WP_295321751.1">
    <property type="nucleotide sequence ID" value="NZ_LT598653.1"/>
</dbReference>
<dbReference type="PROSITE" id="PS00374">
    <property type="entry name" value="MGMT"/>
    <property type="match status" value="1"/>
</dbReference>
<evidence type="ECO:0000256" key="2">
    <source>
        <dbReference type="ARBA" id="ARBA00022603"/>
    </source>
</evidence>
<dbReference type="InterPro" id="IPR036388">
    <property type="entry name" value="WH-like_DNA-bd_sf"/>
</dbReference>
<dbReference type="Gene3D" id="1.10.10.10">
    <property type="entry name" value="Winged helix-like DNA-binding domain superfamily/Winged helix DNA-binding domain"/>
    <property type="match status" value="1"/>
</dbReference>
<dbReference type="InterPro" id="IPR001497">
    <property type="entry name" value="MethylDNA_cys_MeTrfase_AS"/>
</dbReference>
<evidence type="ECO:0000256" key="3">
    <source>
        <dbReference type="ARBA" id="ARBA00022679"/>
    </source>
</evidence>
<accession>A0A1Y5Q1Y2</accession>
<evidence type="ECO:0000256" key="6">
    <source>
        <dbReference type="ARBA" id="ARBA00049348"/>
    </source>
</evidence>
<dbReference type="Pfam" id="PF01035">
    <property type="entry name" value="DNA_binding_1"/>
    <property type="match status" value="1"/>
</dbReference>
<gene>
    <name evidence="8" type="ORF">SPPYR_3690</name>
</gene>
<dbReference type="CDD" id="cd06445">
    <property type="entry name" value="ATase"/>
    <property type="match status" value="1"/>
</dbReference>
<dbReference type="SUPFAM" id="SSF53155">
    <property type="entry name" value="Methylated DNA-protein cysteine methyltransferase domain"/>
    <property type="match status" value="1"/>
</dbReference>